<dbReference type="EMBL" id="CPXJ01000036">
    <property type="protein sequence ID" value="CNE05803.1"/>
    <property type="molecule type" value="Genomic_DNA"/>
</dbReference>
<reference evidence="2 4" key="2">
    <citation type="submission" date="2021-01" db="EMBL/GenBank/DDBJ databases">
        <title>FDA dAtabase for Regulatory Grade micrObial Sequences (FDA-ARGOS): Supporting development and validation of Infectious Disease Dx tests.</title>
        <authorList>
            <person name="Blissenbach B."/>
            <person name="Krut O."/>
            <person name="Tallon L."/>
            <person name="Sadzewicz L."/>
            <person name="Zhao X."/>
            <person name="Boylan J."/>
            <person name="Ott S."/>
            <person name="Bowen H."/>
            <person name="Vavikolanu K."/>
            <person name="Mehta A."/>
            <person name="Aluvathingal J."/>
            <person name="Nadendla S."/>
            <person name="Yan Y."/>
            <person name="Sichtig H."/>
        </authorList>
    </citation>
    <scope>NUCLEOTIDE SEQUENCE [LARGE SCALE GENOMIC DNA]</scope>
    <source>
        <strain evidence="2 4">FDAARGOS_1082</strain>
    </source>
</reference>
<evidence type="ECO:0000313" key="2">
    <source>
        <dbReference type="EMBL" id="QQU45535.1"/>
    </source>
</evidence>
<dbReference type="Proteomes" id="UP000041601">
    <property type="component" value="Unassembled WGS sequence"/>
</dbReference>
<reference evidence="1 3" key="1">
    <citation type="submission" date="2015-03" db="EMBL/GenBank/DDBJ databases">
        <authorList>
            <consortium name="Pathogen Informatics"/>
            <person name="Murphy D."/>
        </authorList>
    </citation>
    <scope>NUCLEOTIDE SEQUENCE [LARGE SCALE GENOMIC DNA]</scope>
    <source>
        <strain evidence="1 3">IP05342</strain>
    </source>
</reference>
<dbReference type="RefSeq" id="WP_005164674.1">
    <property type="nucleotide sequence ID" value="NZ_CGBC01000039.1"/>
</dbReference>
<dbReference type="AlphaFoldDB" id="A0A7T9XR00"/>
<organism evidence="2 4">
    <name type="scientific">Yersinia enterocolitica</name>
    <dbReference type="NCBI Taxonomy" id="630"/>
    <lineage>
        <taxon>Bacteria</taxon>
        <taxon>Pseudomonadati</taxon>
        <taxon>Pseudomonadota</taxon>
        <taxon>Gammaproteobacteria</taxon>
        <taxon>Enterobacterales</taxon>
        <taxon>Yersiniaceae</taxon>
        <taxon>Yersinia</taxon>
    </lineage>
</organism>
<proteinExistence type="predicted"/>
<protein>
    <recommendedName>
        <fullName evidence="5">Restriction endonuclease</fullName>
    </recommendedName>
</protein>
<accession>A0A7T9XR00</accession>
<name>A0A7T9XR00_YEREN</name>
<dbReference type="REBASE" id="493133">
    <property type="entry name" value="Yen1082ORF10895P"/>
</dbReference>
<evidence type="ECO:0000313" key="1">
    <source>
        <dbReference type="EMBL" id="CNE05803.1"/>
    </source>
</evidence>
<dbReference type="EMBL" id="CP068146">
    <property type="protein sequence ID" value="QQU45535.1"/>
    <property type="molecule type" value="Genomic_DNA"/>
</dbReference>
<keyword evidence="3" id="KW-1185">Reference proteome</keyword>
<gene>
    <name evidence="1" type="ORF">ERS137959_02895</name>
    <name evidence="2" type="ORF">I6I39_10900</name>
</gene>
<dbReference type="Proteomes" id="UP000595309">
    <property type="component" value="Chromosome"/>
</dbReference>
<sequence>MSNSTLDDAYSFYANHIYDEEIINLLQQHNLKVAGHVPSVIWELFGSILTGRKGNGITGADLQGWEVKSSTWGGSFEYQYHLNTGEHKLREDCVVNHLFCSYSPDYREVVVKVIPGPELKERFFDVWLPEYLTNYDRTALSTARRQRFRKAIPFGFVQQNGRTLLDVRGGIMYSKNDSLLEEFNRLVI</sequence>
<evidence type="ECO:0000313" key="3">
    <source>
        <dbReference type="Proteomes" id="UP000041601"/>
    </source>
</evidence>
<dbReference type="GeneID" id="31410596"/>
<evidence type="ECO:0008006" key="5">
    <source>
        <dbReference type="Google" id="ProtNLM"/>
    </source>
</evidence>
<evidence type="ECO:0000313" key="4">
    <source>
        <dbReference type="Proteomes" id="UP000595309"/>
    </source>
</evidence>